<dbReference type="AlphaFoldDB" id="A0A6G1GPQ3"/>
<dbReference type="Proteomes" id="UP000800041">
    <property type="component" value="Unassembled WGS sequence"/>
</dbReference>
<organism evidence="2 3">
    <name type="scientific">Aulographum hederae CBS 113979</name>
    <dbReference type="NCBI Taxonomy" id="1176131"/>
    <lineage>
        <taxon>Eukaryota</taxon>
        <taxon>Fungi</taxon>
        <taxon>Dikarya</taxon>
        <taxon>Ascomycota</taxon>
        <taxon>Pezizomycotina</taxon>
        <taxon>Dothideomycetes</taxon>
        <taxon>Pleosporomycetidae</taxon>
        <taxon>Aulographales</taxon>
        <taxon>Aulographaceae</taxon>
    </lineage>
</organism>
<name>A0A6G1GPQ3_9PEZI</name>
<reference evidence="2" key="1">
    <citation type="journal article" date="2020" name="Stud. Mycol.">
        <title>101 Dothideomycetes genomes: a test case for predicting lifestyles and emergence of pathogens.</title>
        <authorList>
            <person name="Haridas S."/>
            <person name="Albert R."/>
            <person name="Binder M."/>
            <person name="Bloem J."/>
            <person name="Labutti K."/>
            <person name="Salamov A."/>
            <person name="Andreopoulos B."/>
            <person name="Baker S."/>
            <person name="Barry K."/>
            <person name="Bills G."/>
            <person name="Bluhm B."/>
            <person name="Cannon C."/>
            <person name="Castanera R."/>
            <person name="Culley D."/>
            <person name="Daum C."/>
            <person name="Ezra D."/>
            <person name="Gonzalez J."/>
            <person name="Henrissat B."/>
            <person name="Kuo A."/>
            <person name="Liang C."/>
            <person name="Lipzen A."/>
            <person name="Lutzoni F."/>
            <person name="Magnuson J."/>
            <person name="Mondo S."/>
            <person name="Nolan M."/>
            <person name="Ohm R."/>
            <person name="Pangilinan J."/>
            <person name="Park H.-J."/>
            <person name="Ramirez L."/>
            <person name="Alfaro M."/>
            <person name="Sun H."/>
            <person name="Tritt A."/>
            <person name="Yoshinaga Y."/>
            <person name="Zwiers L.-H."/>
            <person name="Turgeon B."/>
            <person name="Goodwin S."/>
            <person name="Spatafora J."/>
            <person name="Crous P."/>
            <person name="Grigoriev I."/>
        </authorList>
    </citation>
    <scope>NUCLEOTIDE SEQUENCE</scope>
    <source>
        <strain evidence="2">CBS 113979</strain>
    </source>
</reference>
<proteinExistence type="predicted"/>
<feature type="non-terminal residue" evidence="2">
    <location>
        <position position="94"/>
    </location>
</feature>
<evidence type="ECO:0000256" key="1">
    <source>
        <dbReference type="SAM" id="MobiDB-lite"/>
    </source>
</evidence>
<evidence type="ECO:0000313" key="3">
    <source>
        <dbReference type="Proteomes" id="UP000800041"/>
    </source>
</evidence>
<dbReference type="EMBL" id="ML977181">
    <property type="protein sequence ID" value="KAF1982794.1"/>
    <property type="molecule type" value="Genomic_DNA"/>
</dbReference>
<accession>A0A6G1GPQ3</accession>
<evidence type="ECO:0000313" key="2">
    <source>
        <dbReference type="EMBL" id="KAF1982794.1"/>
    </source>
</evidence>
<sequence length="94" mass="10952">MANFPFLERIETENSSEEIEENRFLDEMAQDFTSNILQAAQDSIPQAKQGAIAKPWWTPELKDLRTDMMKQQRASRSARSIQDPRGYADARNRY</sequence>
<protein>
    <submittedName>
        <fullName evidence="2">Uncharacterized protein</fullName>
    </submittedName>
</protein>
<gene>
    <name evidence="2" type="ORF">K402DRAFT_397320</name>
</gene>
<feature type="region of interest" description="Disordered" evidence="1">
    <location>
        <begin position="70"/>
        <end position="94"/>
    </location>
</feature>
<keyword evidence="3" id="KW-1185">Reference proteome</keyword>